<dbReference type="PATRIC" id="fig|1268237.3.peg.3453"/>
<dbReference type="AlphaFoldDB" id="N9VGR2"/>
<protein>
    <submittedName>
        <fullName evidence="1">Uncharacterized protein</fullName>
    </submittedName>
</protein>
<accession>N9VGR2</accession>
<dbReference type="EMBL" id="APVG01000066">
    <property type="protein sequence ID" value="ENY70581.1"/>
    <property type="molecule type" value="Genomic_DNA"/>
</dbReference>
<keyword evidence="2" id="KW-1185">Reference proteome</keyword>
<reference evidence="1 2" key="1">
    <citation type="journal article" date="2013" name="Genome Announc.">
        <title>Draft Genome Sequence of the Aeromonas diversa Type Strain.</title>
        <authorList>
            <person name="Farfan M."/>
            <person name="Spataro N."/>
            <person name="Sanglas A."/>
            <person name="Albarral V."/>
            <person name="Loren J.G."/>
            <person name="Bosch E."/>
            <person name="Fuste M.C."/>
        </authorList>
    </citation>
    <scope>NUCLEOTIDE SEQUENCE [LARGE SCALE GENOMIC DNA]</scope>
    <source>
        <strain evidence="1 2">2478-85</strain>
    </source>
</reference>
<organism evidence="1 2">
    <name type="scientific">Aeromonas diversa CDC 2478-85</name>
    <dbReference type="NCBI Taxonomy" id="1268237"/>
    <lineage>
        <taxon>Bacteria</taxon>
        <taxon>Pseudomonadati</taxon>
        <taxon>Pseudomonadota</taxon>
        <taxon>Gammaproteobacteria</taxon>
        <taxon>Aeromonadales</taxon>
        <taxon>Aeromonadaceae</taxon>
        <taxon>Aeromonas</taxon>
    </lineage>
</organism>
<dbReference type="Proteomes" id="UP000023775">
    <property type="component" value="Unassembled WGS sequence"/>
</dbReference>
<comment type="caution">
    <text evidence="1">The sequence shown here is derived from an EMBL/GenBank/DDBJ whole genome shotgun (WGS) entry which is preliminary data.</text>
</comment>
<proteinExistence type="predicted"/>
<gene>
    <name evidence="1" type="ORF">G114_17586</name>
</gene>
<dbReference type="RefSeq" id="WP_005360734.1">
    <property type="nucleotide sequence ID" value="NZ_APVG01000066.1"/>
</dbReference>
<evidence type="ECO:0000313" key="2">
    <source>
        <dbReference type="Proteomes" id="UP000023775"/>
    </source>
</evidence>
<evidence type="ECO:0000313" key="1">
    <source>
        <dbReference type="EMBL" id="ENY70581.1"/>
    </source>
</evidence>
<sequence length="92" mass="10379">MKIKACFIDSTTFERVDTKERNNDGSCIGHNSDAAIQPEECMAEQVTAMILHERVDNQELIERIERIFLDEQHIAGALSLGERHPDMSPPSP</sequence>
<name>N9VGR2_9GAMM</name>